<gene>
    <name evidence="3" type="ORF">B7C42_02469</name>
</gene>
<feature type="transmembrane region" description="Helical" evidence="1">
    <location>
        <begin position="145"/>
        <end position="169"/>
    </location>
</feature>
<dbReference type="SUPFAM" id="SSF81324">
    <property type="entry name" value="Voltage-gated potassium channels"/>
    <property type="match status" value="1"/>
</dbReference>
<keyword evidence="1" id="KW-1133">Transmembrane helix</keyword>
<feature type="transmembrane region" description="Helical" evidence="1">
    <location>
        <begin position="21"/>
        <end position="41"/>
    </location>
</feature>
<accession>A0A231H8Q8</accession>
<proteinExistence type="predicted"/>
<keyword evidence="1" id="KW-0812">Transmembrane</keyword>
<evidence type="ECO:0000256" key="1">
    <source>
        <dbReference type="SAM" id="Phobius"/>
    </source>
</evidence>
<feature type="transmembrane region" description="Helical" evidence="1">
    <location>
        <begin position="85"/>
        <end position="108"/>
    </location>
</feature>
<sequence>MDPQVQGSGGGDPRRRAVLFAAARTALTTIVLVALYFVLPLHHLNELGPILGLCGGLVAVVVLIVRQTTRIVAAPYPGLRGAEALTVIAVAFILMFATTYVLMSAAAPDSFSALLTRIDALYFTVTVLGTVGFGDIAATSQAARVVVTVQILADLALIGAGVRVLLAAIQRGRAAREPE</sequence>
<keyword evidence="1" id="KW-0472">Membrane</keyword>
<dbReference type="Gene3D" id="1.10.287.70">
    <property type="match status" value="1"/>
</dbReference>
<keyword evidence="4" id="KW-1185">Reference proteome</keyword>
<evidence type="ECO:0000259" key="2">
    <source>
        <dbReference type="Pfam" id="PF07885"/>
    </source>
</evidence>
<comment type="caution">
    <text evidence="3">The sequence shown here is derived from an EMBL/GenBank/DDBJ whole genome shotgun (WGS) entry which is preliminary data.</text>
</comment>
<name>A0A231H8Q8_9NOCA</name>
<evidence type="ECO:0000313" key="4">
    <source>
        <dbReference type="Proteomes" id="UP000215506"/>
    </source>
</evidence>
<dbReference type="Pfam" id="PF07885">
    <property type="entry name" value="Ion_trans_2"/>
    <property type="match status" value="1"/>
</dbReference>
<dbReference type="RefSeq" id="WP_094025340.1">
    <property type="nucleotide sequence ID" value="NZ_NGAF01000004.1"/>
</dbReference>
<dbReference type="AlphaFoldDB" id="A0A231H8Q8"/>
<feature type="transmembrane region" description="Helical" evidence="1">
    <location>
        <begin position="47"/>
        <end position="65"/>
    </location>
</feature>
<dbReference type="EMBL" id="NGAF01000004">
    <property type="protein sequence ID" value="OXR45344.1"/>
    <property type="molecule type" value="Genomic_DNA"/>
</dbReference>
<protein>
    <recommendedName>
        <fullName evidence="2">Potassium channel domain-containing protein</fullName>
    </recommendedName>
</protein>
<reference evidence="3 4" key="1">
    <citation type="submission" date="2017-07" db="EMBL/GenBank/DDBJ databases">
        <title>First draft Genome Sequence of Nocardia cerradoensis isolated from human infection.</title>
        <authorList>
            <person name="Carrasco G."/>
        </authorList>
    </citation>
    <scope>NUCLEOTIDE SEQUENCE [LARGE SCALE GENOMIC DNA]</scope>
    <source>
        <strain evidence="3 4">CNM20130759</strain>
    </source>
</reference>
<dbReference type="InterPro" id="IPR013099">
    <property type="entry name" value="K_chnl_dom"/>
</dbReference>
<organism evidence="3 4">
    <name type="scientific">Nocardia cerradoensis</name>
    <dbReference type="NCBI Taxonomy" id="85688"/>
    <lineage>
        <taxon>Bacteria</taxon>
        <taxon>Bacillati</taxon>
        <taxon>Actinomycetota</taxon>
        <taxon>Actinomycetes</taxon>
        <taxon>Mycobacteriales</taxon>
        <taxon>Nocardiaceae</taxon>
        <taxon>Nocardia</taxon>
    </lineage>
</organism>
<feature type="domain" description="Potassium channel" evidence="2">
    <location>
        <begin position="89"/>
        <end position="170"/>
    </location>
</feature>
<evidence type="ECO:0000313" key="3">
    <source>
        <dbReference type="EMBL" id="OXR45344.1"/>
    </source>
</evidence>
<dbReference type="Proteomes" id="UP000215506">
    <property type="component" value="Unassembled WGS sequence"/>
</dbReference>